<dbReference type="Proteomes" id="UP000499080">
    <property type="component" value="Unassembled WGS sequence"/>
</dbReference>
<gene>
    <name evidence="1" type="ORF">AVEN_111699_1</name>
</gene>
<comment type="caution">
    <text evidence="1">The sequence shown here is derived from an EMBL/GenBank/DDBJ whole genome shotgun (WGS) entry which is preliminary data.</text>
</comment>
<protein>
    <submittedName>
        <fullName evidence="1">Uncharacterized protein</fullName>
    </submittedName>
</protein>
<dbReference type="EMBL" id="BGPR01000157">
    <property type="protein sequence ID" value="GBM00460.1"/>
    <property type="molecule type" value="Genomic_DNA"/>
</dbReference>
<accession>A0A4Y2C8H4</accession>
<organism evidence="1 2">
    <name type="scientific">Araneus ventricosus</name>
    <name type="common">Orbweaver spider</name>
    <name type="synonym">Epeira ventricosa</name>
    <dbReference type="NCBI Taxonomy" id="182803"/>
    <lineage>
        <taxon>Eukaryota</taxon>
        <taxon>Metazoa</taxon>
        <taxon>Ecdysozoa</taxon>
        <taxon>Arthropoda</taxon>
        <taxon>Chelicerata</taxon>
        <taxon>Arachnida</taxon>
        <taxon>Araneae</taxon>
        <taxon>Araneomorphae</taxon>
        <taxon>Entelegynae</taxon>
        <taxon>Araneoidea</taxon>
        <taxon>Araneidae</taxon>
        <taxon>Araneus</taxon>
    </lineage>
</organism>
<sequence>MLRADIVLLHDNVELRTQQLLQWLRWKVFEIPPSQTERRNLKPPNLSSSDNHLFILLPVTTICFRTRKGSWGSSISPVTKSYRLKAVTGWFRYPATEFFTPVIEIGLTVWYMLQFQWFLC</sequence>
<dbReference type="AlphaFoldDB" id="A0A4Y2C8H4"/>
<name>A0A4Y2C8H4_ARAVE</name>
<evidence type="ECO:0000313" key="2">
    <source>
        <dbReference type="Proteomes" id="UP000499080"/>
    </source>
</evidence>
<keyword evidence="2" id="KW-1185">Reference proteome</keyword>
<proteinExistence type="predicted"/>
<evidence type="ECO:0000313" key="1">
    <source>
        <dbReference type="EMBL" id="GBM00460.1"/>
    </source>
</evidence>
<reference evidence="1 2" key="1">
    <citation type="journal article" date="2019" name="Sci. Rep.">
        <title>Orb-weaving spider Araneus ventricosus genome elucidates the spidroin gene catalogue.</title>
        <authorList>
            <person name="Kono N."/>
            <person name="Nakamura H."/>
            <person name="Ohtoshi R."/>
            <person name="Moran D.A.P."/>
            <person name="Shinohara A."/>
            <person name="Yoshida Y."/>
            <person name="Fujiwara M."/>
            <person name="Mori M."/>
            <person name="Tomita M."/>
            <person name="Arakawa K."/>
        </authorList>
    </citation>
    <scope>NUCLEOTIDE SEQUENCE [LARGE SCALE GENOMIC DNA]</scope>
</reference>